<feature type="compositionally biased region" description="Basic and acidic residues" evidence="1">
    <location>
        <begin position="195"/>
        <end position="212"/>
    </location>
</feature>
<name>A0AA38H9C9_9TREE</name>
<evidence type="ECO:0000313" key="3">
    <source>
        <dbReference type="Proteomes" id="UP001164286"/>
    </source>
</evidence>
<comment type="caution">
    <text evidence="2">The sequence shown here is derived from an EMBL/GenBank/DDBJ whole genome shotgun (WGS) entry which is preliminary data.</text>
</comment>
<feature type="region of interest" description="Disordered" evidence="1">
    <location>
        <begin position="24"/>
        <end position="149"/>
    </location>
</feature>
<feature type="compositionally biased region" description="Low complexity" evidence="1">
    <location>
        <begin position="256"/>
        <end position="265"/>
    </location>
</feature>
<feature type="compositionally biased region" description="Low complexity" evidence="1">
    <location>
        <begin position="275"/>
        <end position="285"/>
    </location>
</feature>
<organism evidence="2 3">
    <name type="scientific">Dioszegia hungarica</name>
    <dbReference type="NCBI Taxonomy" id="4972"/>
    <lineage>
        <taxon>Eukaryota</taxon>
        <taxon>Fungi</taxon>
        <taxon>Dikarya</taxon>
        <taxon>Basidiomycota</taxon>
        <taxon>Agaricomycotina</taxon>
        <taxon>Tremellomycetes</taxon>
        <taxon>Tremellales</taxon>
        <taxon>Bulleribasidiaceae</taxon>
        <taxon>Dioszegia</taxon>
    </lineage>
</organism>
<reference evidence="2" key="1">
    <citation type="journal article" date="2022" name="G3 (Bethesda)">
        <title>High quality genome of the basidiomycete yeast Dioszegia hungarica PDD-24b-2 isolated from cloud water.</title>
        <authorList>
            <person name="Jarrige D."/>
            <person name="Haridas S."/>
            <person name="Bleykasten-Grosshans C."/>
            <person name="Joly M."/>
            <person name="Nadalig T."/>
            <person name="Sancelme M."/>
            <person name="Vuilleumier S."/>
            <person name="Grigoriev I.V."/>
            <person name="Amato P."/>
            <person name="Bringel F."/>
        </authorList>
    </citation>
    <scope>NUCLEOTIDE SEQUENCE</scope>
    <source>
        <strain evidence="2">PDD-24b-2</strain>
    </source>
</reference>
<accession>A0AA38H9C9</accession>
<dbReference type="AlphaFoldDB" id="A0AA38H9C9"/>
<evidence type="ECO:0000313" key="2">
    <source>
        <dbReference type="EMBL" id="KAI9636292.1"/>
    </source>
</evidence>
<proteinExistence type="predicted"/>
<keyword evidence="3" id="KW-1185">Reference proteome</keyword>
<dbReference type="RefSeq" id="XP_052946069.1">
    <property type="nucleotide sequence ID" value="XM_053093184.1"/>
</dbReference>
<gene>
    <name evidence="2" type="ORF">MKK02DRAFT_44997</name>
</gene>
<feature type="compositionally biased region" description="Acidic residues" evidence="1">
    <location>
        <begin position="241"/>
        <end position="255"/>
    </location>
</feature>
<sequence length="411" mass="43761">MTDQADPEFLALPQRQRARIDRAFDRGLPKLRSSGRKRRKLTHDAEGQSTGAAGAMDVDGGGGFMPDYEGEGGFMDADGAGAGGGFMPDDDEGGGGGGFTVDEGDEEGGFMPDEDGASAASPPPREEPAPPVPKRSITSSDGPVRSGKVSLSDIPRLLAFLNLPADEDVLNVFKASATGWTTDGEDDGGGRRGRGRGDDGEEKLGVERKDFRAVCAAIMDGGDEGDDTMDIDQVEVGGDSDSSDGEDAFELDEGSELSSLSSDSEYGASKKRTRAATSRTTASAKGKGKARDTGDDSAPPAPAKTRRKKGANLMEQAGPLKLVGRQREVARELWDMMKRTNGEEAVKKPKKGEGSAHILGREEIKMWVREMGEMWTEDEITDMVTLFSSQHEGRGLSFDDFGQIMLRARVV</sequence>
<dbReference type="Proteomes" id="UP001164286">
    <property type="component" value="Unassembled WGS sequence"/>
</dbReference>
<feature type="compositionally biased region" description="Acidic residues" evidence="1">
    <location>
        <begin position="221"/>
        <end position="233"/>
    </location>
</feature>
<dbReference type="EMBL" id="JAKWFO010000005">
    <property type="protein sequence ID" value="KAI9636292.1"/>
    <property type="molecule type" value="Genomic_DNA"/>
</dbReference>
<dbReference type="GeneID" id="77732389"/>
<protein>
    <submittedName>
        <fullName evidence="2">Uncharacterized protein</fullName>
    </submittedName>
</protein>
<evidence type="ECO:0000256" key="1">
    <source>
        <dbReference type="SAM" id="MobiDB-lite"/>
    </source>
</evidence>
<feature type="region of interest" description="Disordered" evidence="1">
    <location>
        <begin position="175"/>
        <end position="315"/>
    </location>
</feature>
<feature type="compositionally biased region" description="Acidic residues" evidence="1">
    <location>
        <begin position="102"/>
        <end position="116"/>
    </location>
</feature>